<accession>A0A8G1VR61</accession>
<keyword evidence="3" id="KW-0378">Hydrolase</keyword>
<sequence>MSTPTPTPKPITFPSSTHTLSAHLYHHPPTNSSTTTLTPAIILSHPMTGVKEQTTTLYATHLHLAGFTTLTFDAAYQGTSTGTPRGLEDPFQRVEDIKSAVTYLSTSVPGVDITRIGVLGICASGGYVCFAAAGDLRIKAVATVSAACVGGMCKCGGVGRGLLEREEVIGGVLGGAAGERNRRIMNGDGEEAPKMFDAEKVLRMVQDGGDNVDNVDSFFAAAAEYYGTSRGRHERSTQRVPLQSYDRMVVYDSFAFMRLIAPRPVLMIAGEEAETLHYSEEAVRLAREPKELFVVPGMGHFDLYDRLEVSGPKLVRFFREALA</sequence>
<evidence type="ECO:0000259" key="2">
    <source>
        <dbReference type="Pfam" id="PF12697"/>
    </source>
</evidence>
<reference evidence="3 4" key="1">
    <citation type="submission" date="2018-02" db="EMBL/GenBank/DDBJ databases">
        <title>The genomes of Aspergillus section Nigri reveals drivers in fungal speciation.</title>
        <authorList>
            <consortium name="DOE Joint Genome Institute"/>
            <person name="Vesth T.C."/>
            <person name="Nybo J."/>
            <person name="Theobald S."/>
            <person name="Brandl J."/>
            <person name="Frisvad J.C."/>
            <person name="Nielsen K.F."/>
            <person name="Lyhne E.K."/>
            <person name="Kogle M.E."/>
            <person name="Kuo A."/>
            <person name="Riley R."/>
            <person name="Clum A."/>
            <person name="Nolan M."/>
            <person name="Lipzen A."/>
            <person name="Salamov A."/>
            <person name="Henrissat B."/>
            <person name="Wiebenga A."/>
            <person name="De vries R.P."/>
            <person name="Grigoriev I.V."/>
            <person name="Mortensen U.H."/>
            <person name="Andersen M.R."/>
            <person name="Baker S.E."/>
        </authorList>
    </citation>
    <scope>NUCLEOTIDE SEQUENCE [LARGE SCALE GENOMIC DNA]</scope>
    <source>
        <strain evidence="3 4">CBS 112811</strain>
    </source>
</reference>
<dbReference type="GO" id="GO:0016787">
    <property type="term" value="F:hydrolase activity"/>
    <property type="evidence" value="ECO:0007669"/>
    <property type="project" value="UniProtKB-KW"/>
</dbReference>
<keyword evidence="4" id="KW-1185">Reference proteome</keyword>
<organism evidence="3 4">
    <name type="scientific">Aspergillus piperis CBS 112811</name>
    <dbReference type="NCBI Taxonomy" id="1448313"/>
    <lineage>
        <taxon>Eukaryota</taxon>
        <taxon>Fungi</taxon>
        <taxon>Dikarya</taxon>
        <taxon>Ascomycota</taxon>
        <taxon>Pezizomycotina</taxon>
        <taxon>Eurotiomycetes</taxon>
        <taxon>Eurotiomycetidae</taxon>
        <taxon>Eurotiales</taxon>
        <taxon>Aspergillaceae</taxon>
        <taxon>Aspergillus</taxon>
        <taxon>Aspergillus subgen. Circumdati</taxon>
    </lineage>
</organism>
<gene>
    <name evidence="3" type="ORF">BO85DRAFT_106430</name>
</gene>
<dbReference type="RefSeq" id="XP_025519429.1">
    <property type="nucleotide sequence ID" value="XM_025653822.1"/>
</dbReference>
<dbReference type="Proteomes" id="UP000249526">
    <property type="component" value="Unassembled WGS sequence"/>
</dbReference>
<evidence type="ECO:0000256" key="1">
    <source>
        <dbReference type="ARBA" id="ARBA00029464"/>
    </source>
</evidence>
<dbReference type="AlphaFoldDB" id="A0A8G1VR61"/>
<dbReference type="SUPFAM" id="SSF53474">
    <property type="entry name" value="alpha/beta-Hydrolases"/>
    <property type="match status" value="1"/>
</dbReference>
<dbReference type="EMBL" id="KZ825055">
    <property type="protein sequence ID" value="RAH61507.1"/>
    <property type="molecule type" value="Genomic_DNA"/>
</dbReference>
<protein>
    <submittedName>
        <fullName evidence="3">Dienelactone hydrolase domain-containing protein</fullName>
    </submittedName>
</protein>
<proteinExistence type="inferred from homology"/>
<dbReference type="Pfam" id="PF12697">
    <property type="entry name" value="Abhydrolase_6"/>
    <property type="match status" value="1"/>
</dbReference>
<dbReference type="PANTHER" id="PTHR47751:SF1">
    <property type="entry name" value="SUPERFAMILY HYDROLASE, PUTATIVE (AFU_ORTHOLOGUE AFUA_2G16580)-RELATED"/>
    <property type="match status" value="1"/>
</dbReference>
<dbReference type="InterPro" id="IPR000073">
    <property type="entry name" value="AB_hydrolase_1"/>
</dbReference>
<dbReference type="Gene3D" id="1.10.10.800">
    <property type="match status" value="1"/>
</dbReference>
<feature type="domain" description="AB hydrolase-1" evidence="2">
    <location>
        <begin position="63"/>
        <end position="304"/>
    </location>
</feature>
<evidence type="ECO:0000313" key="4">
    <source>
        <dbReference type="Proteomes" id="UP000249526"/>
    </source>
</evidence>
<dbReference type="GeneID" id="37157224"/>
<evidence type="ECO:0000313" key="3">
    <source>
        <dbReference type="EMBL" id="RAH61507.1"/>
    </source>
</evidence>
<dbReference type="InterPro" id="IPR051411">
    <property type="entry name" value="Polyketide_trans_af380"/>
</dbReference>
<name>A0A8G1VR61_9EURO</name>
<dbReference type="Gene3D" id="3.40.50.1820">
    <property type="entry name" value="alpha/beta hydrolase"/>
    <property type="match status" value="1"/>
</dbReference>
<comment type="similarity">
    <text evidence="1">Belongs to the polyketide transferase af380 family.</text>
</comment>
<dbReference type="InterPro" id="IPR029058">
    <property type="entry name" value="AB_hydrolase_fold"/>
</dbReference>
<dbReference type="PANTHER" id="PTHR47751">
    <property type="entry name" value="SUPERFAMILY HYDROLASE, PUTATIVE (AFU_ORTHOLOGUE AFUA_2G16580)-RELATED"/>
    <property type="match status" value="1"/>
</dbReference>